<dbReference type="Proteomes" id="UP000812077">
    <property type="component" value="Unassembled WGS sequence"/>
</dbReference>
<gene>
    <name evidence="2" type="ORF">KZO77_12505</name>
</gene>
<keyword evidence="3" id="KW-1185">Reference proteome</keyword>
<name>A0ABS6Y9G4_9BACT</name>
<sequence>MMKKVNIVMKAAHLWTQEEEDRLTTRIVDNFCDLINRSEEEGLYWTGLKCDLIDLAHMVWETGRLMDKCGRPMDFQTIVHHICRVLHVREPCNPSSVISSVRARKNVRVGPLRERYLQLISKANIQDPMRLEIRKPHPPTPSPRERGSAGNNLLKNG</sequence>
<proteinExistence type="predicted"/>
<dbReference type="EMBL" id="JAHXCP010000035">
    <property type="protein sequence ID" value="MBW4755829.1"/>
    <property type="molecule type" value="Genomic_DNA"/>
</dbReference>
<reference evidence="2 3" key="1">
    <citation type="submission" date="2021-07" db="EMBL/GenBank/DDBJ databases">
        <title>Genomic diversity and antimicrobial resistance of Prevotella spp. isolated from chronic lung disease airways.</title>
        <authorList>
            <person name="Webb K.A."/>
            <person name="Olagoke O.S."/>
            <person name="Baird T."/>
            <person name="Neill J."/>
            <person name="Pham A."/>
            <person name="Wells T.J."/>
            <person name="Ramsay K.A."/>
            <person name="Bell S.C."/>
            <person name="Sarovich D.S."/>
            <person name="Price E.P."/>
        </authorList>
    </citation>
    <scope>NUCLEOTIDE SEQUENCE [LARGE SCALE GENOMIC DNA]</scope>
    <source>
        <strain evidence="2 3">SCHI0027.S.6</strain>
    </source>
</reference>
<accession>A0ABS6Y9G4</accession>
<evidence type="ECO:0000313" key="2">
    <source>
        <dbReference type="EMBL" id="MBW4755829.1"/>
    </source>
</evidence>
<evidence type="ECO:0000313" key="3">
    <source>
        <dbReference type="Proteomes" id="UP000812077"/>
    </source>
</evidence>
<protein>
    <submittedName>
        <fullName evidence="2">Uncharacterized protein</fullName>
    </submittedName>
</protein>
<feature type="region of interest" description="Disordered" evidence="1">
    <location>
        <begin position="129"/>
        <end position="157"/>
    </location>
</feature>
<organism evidence="2 3">
    <name type="scientific">Prevotella melaninogenica</name>
    <dbReference type="NCBI Taxonomy" id="28132"/>
    <lineage>
        <taxon>Bacteria</taxon>
        <taxon>Pseudomonadati</taxon>
        <taxon>Bacteroidota</taxon>
        <taxon>Bacteroidia</taxon>
        <taxon>Bacteroidales</taxon>
        <taxon>Prevotellaceae</taxon>
        <taxon>Prevotella</taxon>
    </lineage>
</organism>
<evidence type="ECO:0000256" key="1">
    <source>
        <dbReference type="SAM" id="MobiDB-lite"/>
    </source>
</evidence>
<dbReference type="RefSeq" id="WP_036922711.1">
    <property type="nucleotide sequence ID" value="NZ_CBDEIC010000074.1"/>
</dbReference>
<comment type="caution">
    <text evidence="2">The sequence shown here is derived from an EMBL/GenBank/DDBJ whole genome shotgun (WGS) entry which is preliminary data.</text>
</comment>